<feature type="domain" description="DUF1559" evidence="3">
    <location>
        <begin position="35"/>
        <end position="327"/>
    </location>
</feature>
<accession>A0A517Z1I0</accession>
<keyword evidence="2" id="KW-0812">Transmembrane</keyword>
<dbReference type="OrthoDB" id="241541at2"/>
<reference evidence="4 5" key="1">
    <citation type="submission" date="2019-02" db="EMBL/GenBank/DDBJ databases">
        <title>Deep-cultivation of Planctomycetes and their phenomic and genomic characterization uncovers novel biology.</title>
        <authorList>
            <person name="Wiegand S."/>
            <person name="Jogler M."/>
            <person name="Boedeker C."/>
            <person name="Pinto D."/>
            <person name="Vollmers J."/>
            <person name="Rivas-Marin E."/>
            <person name="Kohn T."/>
            <person name="Peeters S.H."/>
            <person name="Heuer A."/>
            <person name="Rast P."/>
            <person name="Oberbeckmann S."/>
            <person name="Bunk B."/>
            <person name="Jeske O."/>
            <person name="Meyerdierks A."/>
            <person name="Storesund J.E."/>
            <person name="Kallscheuer N."/>
            <person name="Luecker S."/>
            <person name="Lage O.M."/>
            <person name="Pohl T."/>
            <person name="Merkel B.J."/>
            <person name="Hornburger P."/>
            <person name="Mueller R.-W."/>
            <person name="Bruemmer F."/>
            <person name="Labrenz M."/>
            <person name="Spormann A.M."/>
            <person name="Op den Camp H."/>
            <person name="Overmann J."/>
            <person name="Amann R."/>
            <person name="Jetten M.S.M."/>
            <person name="Mascher T."/>
            <person name="Medema M.H."/>
            <person name="Devos D.P."/>
            <person name="Kaster A.-K."/>
            <person name="Ovreas L."/>
            <person name="Rohde M."/>
            <person name="Galperin M.Y."/>
            <person name="Jogler C."/>
        </authorList>
    </citation>
    <scope>NUCLEOTIDE SEQUENCE [LARGE SCALE GENOMIC DNA]</scope>
    <source>
        <strain evidence="4 5">Mal4</strain>
    </source>
</reference>
<evidence type="ECO:0000259" key="3">
    <source>
        <dbReference type="Pfam" id="PF07596"/>
    </source>
</evidence>
<dbReference type="Gene3D" id="3.30.700.10">
    <property type="entry name" value="Glycoprotein, Type 4 Pilin"/>
    <property type="match status" value="1"/>
</dbReference>
<dbReference type="PANTHER" id="PTHR30093:SF2">
    <property type="entry name" value="TYPE II SECRETION SYSTEM PROTEIN H"/>
    <property type="match status" value="1"/>
</dbReference>
<dbReference type="RefSeq" id="WP_145367011.1">
    <property type="nucleotide sequence ID" value="NZ_CP036275.1"/>
</dbReference>
<dbReference type="NCBIfam" id="TIGR04294">
    <property type="entry name" value="pre_pil_HX9DG"/>
    <property type="match status" value="1"/>
</dbReference>
<dbReference type="AlphaFoldDB" id="A0A517Z1I0"/>
<feature type="compositionally biased region" description="Low complexity" evidence="1">
    <location>
        <begin position="330"/>
        <end position="341"/>
    </location>
</feature>
<protein>
    <submittedName>
        <fullName evidence="4">Type II secretion system protein G</fullName>
    </submittedName>
</protein>
<feature type="region of interest" description="Disordered" evidence="1">
    <location>
        <begin position="328"/>
        <end position="349"/>
    </location>
</feature>
<dbReference type="InterPro" id="IPR012902">
    <property type="entry name" value="N_methyl_site"/>
</dbReference>
<keyword evidence="2" id="KW-0472">Membrane</keyword>
<name>A0A517Z1I0_9PLAN</name>
<evidence type="ECO:0000256" key="2">
    <source>
        <dbReference type="SAM" id="Phobius"/>
    </source>
</evidence>
<dbReference type="InterPro" id="IPR011453">
    <property type="entry name" value="DUF1559"/>
</dbReference>
<dbReference type="PROSITE" id="PS00409">
    <property type="entry name" value="PROKAR_NTER_METHYL"/>
    <property type="match status" value="1"/>
</dbReference>
<evidence type="ECO:0000256" key="1">
    <source>
        <dbReference type="SAM" id="MobiDB-lite"/>
    </source>
</evidence>
<sequence>MVQRLLKRRGFTLIELLVVIAIIAILIALLLPAVQQAREAARRTQCKNNLKQLGLAIHNYHDVYGMVPMASGSNGGPGGRRHSGYVGMLPYIDQAPLFNLIAGGGTAASVNGSTDYNGFDFVPWDNNHRAVRTKIPMLLCPSDADTTEQNPREKCNYMFSRGDTAWDHNPAWNGNGGRGLRGMFVGGSGNSGTRSFRDVTDGLSNTIAMGERIKSQPGANTIKTGAISRNLEQSSYRANAAVCLGEVDANGQYSGTIGRWAGTRWMDGAPAFTGMTTILGPNKPSCIDNNGSDWYDGIFDPSSHHTGGAHTLMGDGAVRFISENIDAGNAASASPSSGPSPFGTWGALGSIRGEEPIGEF</sequence>
<dbReference type="NCBIfam" id="TIGR02532">
    <property type="entry name" value="IV_pilin_GFxxxE"/>
    <property type="match status" value="1"/>
</dbReference>
<dbReference type="InterPro" id="IPR045584">
    <property type="entry name" value="Pilin-like"/>
</dbReference>
<dbReference type="SUPFAM" id="SSF54523">
    <property type="entry name" value="Pili subunits"/>
    <property type="match status" value="1"/>
</dbReference>
<dbReference type="EMBL" id="CP036275">
    <property type="protein sequence ID" value="QDU36337.1"/>
    <property type="molecule type" value="Genomic_DNA"/>
</dbReference>
<gene>
    <name evidence="4" type="primary">xcpT_12</name>
    <name evidence="4" type="ORF">Mal4_06220</name>
</gene>
<keyword evidence="2" id="KW-1133">Transmembrane helix</keyword>
<feature type="transmembrane region" description="Helical" evidence="2">
    <location>
        <begin position="12"/>
        <end position="34"/>
    </location>
</feature>
<dbReference type="InterPro" id="IPR027558">
    <property type="entry name" value="Pre_pil_HX9DG_C"/>
</dbReference>
<dbReference type="KEGG" id="mri:Mal4_06220"/>
<dbReference type="Pfam" id="PF07963">
    <property type="entry name" value="N_methyl"/>
    <property type="match status" value="1"/>
</dbReference>
<proteinExistence type="predicted"/>
<evidence type="ECO:0000313" key="5">
    <source>
        <dbReference type="Proteomes" id="UP000320496"/>
    </source>
</evidence>
<evidence type="ECO:0000313" key="4">
    <source>
        <dbReference type="EMBL" id="QDU36337.1"/>
    </source>
</evidence>
<dbReference type="Pfam" id="PF07596">
    <property type="entry name" value="SBP_bac_10"/>
    <property type="match status" value="1"/>
</dbReference>
<keyword evidence="5" id="KW-1185">Reference proteome</keyword>
<dbReference type="Proteomes" id="UP000320496">
    <property type="component" value="Chromosome"/>
</dbReference>
<organism evidence="4 5">
    <name type="scientific">Maioricimonas rarisocia</name>
    <dbReference type="NCBI Taxonomy" id="2528026"/>
    <lineage>
        <taxon>Bacteria</taxon>
        <taxon>Pseudomonadati</taxon>
        <taxon>Planctomycetota</taxon>
        <taxon>Planctomycetia</taxon>
        <taxon>Planctomycetales</taxon>
        <taxon>Planctomycetaceae</taxon>
        <taxon>Maioricimonas</taxon>
    </lineage>
</organism>
<dbReference type="PANTHER" id="PTHR30093">
    <property type="entry name" value="GENERAL SECRETION PATHWAY PROTEIN G"/>
    <property type="match status" value="1"/>
</dbReference>